<organism evidence="1 2">
    <name type="scientific">Molorchus minor</name>
    <dbReference type="NCBI Taxonomy" id="1323400"/>
    <lineage>
        <taxon>Eukaryota</taxon>
        <taxon>Metazoa</taxon>
        <taxon>Ecdysozoa</taxon>
        <taxon>Arthropoda</taxon>
        <taxon>Hexapoda</taxon>
        <taxon>Insecta</taxon>
        <taxon>Pterygota</taxon>
        <taxon>Neoptera</taxon>
        <taxon>Endopterygota</taxon>
        <taxon>Coleoptera</taxon>
        <taxon>Polyphaga</taxon>
        <taxon>Cucujiformia</taxon>
        <taxon>Chrysomeloidea</taxon>
        <taxon>Cerambycidae</taxon>
        <taxon>Lamiinae</taxon>
        <taxon>Monochamini</taxon>
        <taxon>Molorchus</taxon>
    </lineage>
</organism>
<proteinExistence type="predicted"/>
<protein>
    <submittedName>
        <fullName evidence="1">Uncharacterized protein</fullName>
    </submittedName>
</protein>
<sequence>MIYLLFGSNPAINDLQKQLAWQKEQRYRSRRGSEEPVTGKVTGLGERTSSIPMLALYKLLSIYTRPIMKTFH</sequence>
<dbReference type="EMBL" id="JAPWTJ010000525">
    <property type="protein sequence ID" value="KAJ8977619.1"/>
    <property type="molecule type" value="Genomic_DNA"/>
</dbReference>
<dbReference type="Proteomes" id="UP001162164">
    <property type="component" value="Unassembled WGS sequence"/>
</dbReference>
<evidence type="ECO:0000313" key="1">
    <source>
        <dbReference type="EMBL" id="KAJ8977619.1"/>
    </source>
</evidence>
<accession>A0ABQ9JJ31</accession>
<evidence type="ECO:0000313" key="2">
    <source>
        <dbReference type="Proteomes" id="UP001162164"/>
    </source>
</evidence>
<comment type="caution">
    <text evidence="1">The sequence shown here is derived from an EMBL/GenBank/DDBJ whole genome shotgun (WGS) entry which is preliminary data.</text>
</comment>
<name>A0ABQ9JJ31_9CUCU</name>
<keyword evidence="2" id="KW-1185">Reference proteome</keyword>
<gene>
    <name evidence="1" type="ORF">NQ317_010240</name>
</gene>
<reference evidence="1" key="1">
    <citation type="journal article" date="2023" name="Insect Mol. Biol.">
        <title>Genome sequencing provides insights into the evolution of gene families encoding plant cell wall-degrading enzymes in longhorned beetles.</title>
        <authorList>
            <person name="Shin N.R."/>
            <person name="Okamura Y."/>
            <person name="Kirsch R."/>
            <person name="Pauchet Y."/>
        </authorList>
    </citation>
    <scope>NUCLEOTIDE SEQUENCE</scope>
    <source>
        <strain evidence="1">MMC_N1</strain>
    </source>
</reference>